<dbReference type="RefSeq" id="WP_057572877.1">
    <property type="nucleotide sequence ID" value="NZ_JADMWI010000068.1"/>
</dbReference>
<feature type="signal peptide" evidence="1">
    <location>
        <begin position="1"/>
        <end position="23"/>
    </location>
</feature>
<evidence type="ECO:0000313" key="3">
    <source>
        <dbReference type="Proteomes" id="UP000095512"/>
    </source>
</evidence>
<dbReference type="Proteomes" id="UP000095512">
    <property type="component" value="Unassembled WGS sequence"/>
</dbReference>
<dbReference type="PROSITE" id="PS51257">
    <property type="entry name" value="PROKAR_LIPOPROTEIN"/>
    <property type="match status" value="1"/>
</dbReference>
<feature type="chain" id="PRO_5008033438" description="Lipoprotein" evidence="1">
    <location>
        <begin position="24"/>
        <end position="378"/>
    </location>
</feature>
<accession>A0A174T223</accession>
<gene>
    <name evidence="2" type="ORF">ERS852480_04656</name>
</gene>
<keyword evidence="1" id="KW-0732">Signal</keyword>
<dbReference type="EMBL" id="CZAB01000073">
    <property type="protein sequence ID" value="CUQ01735.1"/>
    <property type="molecule type" value="Genomic_DNA"/>
</dbReference>
<protein>
    <recommendedName>
        <fullName evidence="4">Lipoprotein</fullName>
    </recommendedName>
</protein>
<dbReference type="AlphaFoldDB" id="A0A174T223"/>
<organism evidence="2 3">
    <name type="scientific">Enterocloster clostridioformis</name>
    <dbReference type="NCBI Taxonomy" id="1531"/>
    <lineage>
        <taxon>Bacteria</taxon>
        <taxon>Bacillati</taxon>
        <taxon>Bacillota</taxon>
        <taxon>Clostridia</taxon>
        <taxon>Lachnospirales</taxon>
        <taxon>Lachnospiraceae</taxon>
        <taxon>Enterocloster</taxon>
    </lineage>
</organism>
<proteinExistence type="predicted"/>
<sequence>MLRKYFLFLLSCIVLLGCSQKQAGNDEYHKASIISVQETTINDNIINGFEKADFSKYNSYASDNGLGNTKVYIDGAVKEKLIVDNIVSLSVVDLEGNNWIVPVCVTGDISEDIDDCVGQEVRVFGVYTGYSDKVDMPVIRCDRKDTYIQVVDNSNSVESLYSNSASDDISEQFKQNIIDSAKNLGNTDIEKQIYYNSLVESLPYVEDLTVYTWNDSDEFNKFLLAIGYFYTHYEDGTKGHEIGELGFLVAEALMAQGNADVKATILHIEDLLSDSKSSSLITNNTEENIELIDKNNENTEPIQLTTGRYVVGEDIPAGKYDIVGIEQGNVHVCSPGKDYGDIVNERIKPGEITYANVRLEDGCTMEVVLGGKIQLQPK</sequence>
<name>A0A174T223_9FIRM</name>
<evidence type="ECO:0008006" key="4">
    <source>
        <dbReference type="Google" id="ProtNLM"/>
    </source>
</evidence>
<evidence type="ECO:0000313" key="2">
    <source>
        <dbReference type="EMBL" id="CUQ01735.1"/>
    </source>
</evidence>
<reference evidence="2 3" key="1">
    <citation type="submission" date="2015-09" db="EMBL/GenBank/DDBJ databases">
        <authorList>
            <consortium name="Pathogen Informatics"/>
        </authorList>
    </citation>
    <scope>NUCLEOTIDE SEQUENCE [LARGE SCALE GENOMIC DNA]</scope>
    <source>
        <strain evidence="2 3">2789STDY5834865</strain>
    </source>
</reference>
<evidence type="ECO:0000256" key="1">
    <source>
        <dbReference type="SAM" id="SignalP"/>
    </source>
</evidence>